<reference evidence="3" key="1">
    <citation type="journal article" date="2020" name="Stud. Mycol.">
        <title>101 Dothideomycetes genomes: a test case for predicting lifestyles and emergence of pathogens.</title>
        <authorList>
            <person name="Haridas S."/>
            <person name="Albert R."/>
            <person name="Binder M."/>
            <person name="Bloem J."/>
            <person name="Labutti K."/>
            <person name="Salamov A."/>
            <person name="Andreopoulos B."/>
            <person name="Baker S."/>
            <person name="Barry K."/>
            <person name="Bills G."/>
            <person name="Bluhm B."/>
            <person name="Cannon C."/>
            <person name="Castanera R."/>
            <person name="Culley D."/>
            <person name="Daum C."/>
            <person name="Ezra D."/>
            <person name="Gonzalez J."/>
            <person name="Henrissat B."/>
            <person name="Kuo A."/>
            <person name="Liang C."/>
            <person name="Lipzen A."/>
            <person name="Lutzoni F."/>
            <person name="Magnuson J."/>
            <person name="Mondo S."/>
            <person name="Nolan M."/>
            <person name="Ohm R."/>
            <person name="Pangilinan J."/>
            <person name="Park H.-J."/>
            <person name="Ramirez L."/>
            <person name="Alfaro M."/>
            <person name="Sun H."/>
            <person name="Tritt A."/>
            <person name="Yoshinaga Y."/>
            <person name="Zwiers L.-H."/>
            <person name="Turgeon B."/>
            <person name="Goodwin S."/>
            <person name="Spatafora J."/>
            <person name="Crous P."/>
            <person name="Grigoriev I."/>
        </authorList>
    </citation>
    <scope>NUCLEOTIDE SEQUENCE</scope>
    <source>
        <strain evidence="3">CBS 130266</strain>
    </source>
</reference>
<proteinExistence type="predicted"/>
<dbReference type="Pfam" id="PF25545">
    <property type="entry name" value="DUF7924"/>
    <property type="match status" value="1"/>
</dbReference>
<organism evidence="3 4">
    <name type="scientific">Tothia fuscella</name>
    <dbReference type="NCBI Taxonomy" id="1048955"/>
    <lineage>
        <taxon>Eukaryota</taxon>
        <taxon>Fungi</taxon>
        <taxon>Dikarya</taxon>
        <taxon>Ascomycota</taxon>
        <taxon>Pezizomycotina</taxon>
        <taxon>Dothideomycetes</taxon>
        <taxon>Pleosporomycetidae</taxon>
        <taxon>Venturiales</taxon>
        <taxon>Cylindrosympodiaceae</taxon>
        <taxon>Tothia</taxon>
    </lineage>
</organism>
<feature type="domain" description="DUF7924" evidence="2">
    <location>
        <begin position="229"/>
        <end position="410"/>
    </location>
</feature>
<evidence type="ECO:0000313" key="4">
    <source>
        <dbReference type="Proteomes" id="UP000800235"/>
    </source>
</evidence>
<dbReference type="Proteomes" id="UP000800235">
    <property type="component" value="Unassembled WGS sequence"/>
</dbReference>
<evidence type="ECO:0000313" key="3">
    <source>
        <dbReference type="EMBL" id="KAF2419701.1"/>
    </source>
</evidence>
<dbReference type="InterPro" id="IPR057684">
    <property type="entry name" value="DUF7924"/>
</dbReference>
<feature type="compositionally biased region" description="Polar residues" evidence="1">
    <location>
        <begin position="128"/>
        <end position="146"/>
    </location>
</feature>
<evidence type="ECO:0000256" key="1">
    <source>
        <dbReference type="SAM" id="MobiDB-lite"/>
    </source>
</evidence>
<gene>
    <name evidence="3" type="ORF">EJ08DRAFT_621137</name>
</gene>
<dbReference type="AlphaFoldDB" id="A0A9P4TTG2"/>
<feature type="compositionally biased region" description="Polar residues" evidence="1">
    <location>
        <begin position="429"/>
        <end position="443"/>
    </location>
</feature>
<accession>A0A9P4TTG2</accession>
<protein>
    <recommendedName>
        <fullName evidence="2">DUF7924 domain-containing protein</fullName>
    </recommendedName>
</protein>
<feature type="region of interest" description="Disordered" evidence="1">
    <location>
        <begin position="410"/>
        <end position="496"/>
    </location>
</feature>
<dbReference type="EMBL" id="MU007117">
    <property type="protein sequence ID" value="KAF2419701.1"/>
    <property type="molecule type" value="Genomic_DNA"/>
</dbReference>
<feature type="compositionally biased region" description="Polar residues" evidence="1">
    <location>
        <begin position="464"/>
        <end position="480"/>
    </location>
</feature>
<feature type="region of interest" description="Disordered" evidence="1">
    <location>
        <begin position="1"/>
        <end position="53"/>
    </location>
</feature>
<sequence>MTPQQVLRSQKPKRKHELEAVPIVKLGSQPQQPPTKRQKQSYSPKNKTPPEFWDTLSRVPLCYRALQEFNRRAEADRPTPIAPQQRVEGNIEDDQVKQLQRFARRGGPDLRSIRGYSEPEIRVEMTRRSGSNRSSALDSNTKATTYSSKDPAFEQKLIDNRIYTLAHDDVEPDNLEEIEETLKQRRRSLSHSRFSRKKFRHFRQQNNEAMTEAEVTSHVIPIIIGKANILSGRNQQFNNLEPLGDHISLPQPDYFNGSRLTDIQPKVRNELNHYIIPTSSQHRLALPNFFMEVKGPDGKLPEATRQVTQDLAAGARGMFKMQSYGLEEPVFDNKAYTFASSYHSGNGTLQLFAMHPTKPKTANSRPEYHTTLIDAYCLIGNADTCRQGITAWRNLLDLAEGMRVETIASANKRANNEDEREVASVGPYLTSSTPTGQSTQNELFSAGSDDEESDTTSEDKLATPTPQAKRTHTSQQGQQAKRQRRISNMILDGDDE</sequence>
<dbReference type="OrthoDB" id="5336565at2759"/>
<evidence type="ECO:0000259" key="2">
    <source>
        <dbReference type="Pfam" id="PF25545"/>
    </source>
</evidence>
<keyword evidence="4" id="KW-1185">Reference proteome</keyword>
<feature type="region of interest" description="Disordered" evidence="1">
    <location>
        <begin position="125"/>
        <end position="146"/>
    </location>
</feature>
<name>A0A9P4TTG2_9PEZI</name>
<comment type="caution">
    <text evidence="3">The sequence shown here is derived from an EMBL/GenBank/DDBJ whole genome shotgun (WGS) entry which is preliminary data.</text>
</comment>